<keyword evidence="1" id="KW-0732">Signal</keyword>
<reference evidence="2 3" key="1">
    <citation type="submission" date="2017-11" db="EMBL/GenBank/DDBJ databases">
        <title>Taxonomic description and genome sequences of Spirosoma HA7 sp. nov., isolated from pollen microhabitat of Corylus avellana.</title>
        <authorList>
            <person name="Ambika Manirajan B."/>
            <person name="Suarez C."/>
            <person name="Ratering S."/>
            <person name="Geissler-Plaum R."/>
            <person name="Cardinale M."/>
            <person name="Sylvia S."/>
        </authorList>
    </citation>
    <scope>NUCLEOTIDE SEQUENCE [LARGE SCALE GENOMIC DNA]</scope>
    <source>
        <strain evidence="2 3">HA7</strain>
    </source>
</reference>
<keyword evidence="3" id="KW-1185">Reference proteome</keyword>
<dbReference type="OrthoDB" id="9765330at2"/>
<dbReference type="KEGG" id="spir:CWM47_33585"/>
<dbReference type="SUPFAM" id="SSF48208">
    <property type="entry name" value="Six-hairpin glycosidases"/>
    <property type="match status" value="1"/>
</dbReference>
<proteinExistence type="predicted"/>
<dbReference type="PROSITE" id="PS51257">
    <property type="entry name" value="PROKAR_LIPOPROTEIN"/>
    <property type="match status" value="1"/>
</dbReference>
<name>A0A2K8Z8Y5_9BACT</name>
<feature type="signal peptide" evidence="1">
    <location>
        <begin position="1"/>
        <end position="22"/>
    </location>
</feature>
<evidence type="ECO:0000313" key="3">
    <source>
        <dbReference type="Proteomes" id="UP000232883"/>
    </source>
</evidence>
<evidence type="ECO:0000256" key="1">
    <source>
        <dbReference type="SAM" id="SignalP"/>
    </source>
</evidence>
<accession>A0A2K8Z8Y5</accession>
<sequence>MIRPVFLKLLTLQLLLFTFSCKKEQPVAQTTTPTTRYVNLSHLDRLYQTVKLASNGTEVGTVAIYSEAPDYHLVTDTDEGFTCIDDVARAALLMLREPDLATNKDTQTKLRTMTEFVLQLQADNGDAGAGYFYNFLWPDRTINKTFKTSVAQANFWSWRALWLLTEAYPYYLKADATLAGRMQTAIQKLTANMLRDFGNKPKEYNFVQGIQVPKWLPFGSGTDQAAIMLISLNNIYQQTPNADVLSLIELLGDGILAMQYGDVGKFPYGAILSFDNGWHAYGSDQSYALLRVGKALNKPTWIAAARREIDNFYPYLIQLGFLESFTVQQPGTEVKPIKSSQVSQIAYGIRPMVWAALEAFDQTKEAKYADLAGQLASWFLGKNVANTSMYDPATGRGYDGITSSSQINRNSGAESTIESLWAFQRLEQYPDAVNALEKYK</sequence>
<gene>
    <name evidence="2" type="ORF">CWM47_33585</name>
</gene>
<protein>
    <submittedName>
        <fullName evidence="2">Uncharacterized protein</fullName>
    </submittedName>
</protein>
<feature type="chain" id="PRO_5014681713" evidence="1">
    <location>
        <begin position="23"/>
        <end position="440"/>
    </location>
</feature>
<evidence type="ECO:0000313" key="2">
    <source>
        <dbReference type="EMBL" id="AUD06343.1"/>
    </source>
</evidence>
<dbReference type="GO" id="GO:0005975">
    <property type="term" value="P:carbohydrate metabolic process"/>
    <property type="evidence" value="ECO:0007669"/>
    <property type="project" value="InterPro"/>
</dbReference>
<dbReference type="EMBL" id="CP025096">
    <property type="protein sequence ID" value="AUD06343.1"/>
    <property type="molecule type" value="Genomic_DNA"/>
</dbReference>
<dbReference type="InterPro" id="IPR008928">
    <property type="entry name" value="6-hairpin_glycosidase_sf"/>
</dbReference>
<dbReference type="AlphaFoldDB" id="A0A2K8Z8Y5"/>
<dbReference type="Proteomes" id="UP000232883">
    <property type="component" value="Chromosome"/>
</dbReference>
<organism evidence="2 3">
    <name type="scientific">Spirosoma pollinicola</name>
    <dbReference type="NCBI Taxonomy" id="2057025"/>
    <lineage>
        <taxon>Bacteria</taxon>
        <taxon>Pseudomonadati</taxon>
        <taxon>Bacteroidota</taxon>
        <taxon>Cytophagia</taxon>
        <taxon>Cytophagales</taxon>
        <taxon>Cytophagaceae</taxon>
        <taxon>Spirosoma</taxon>
    </lineage>
</organism>
<dbReference type="RefSeq" id="WP_100992888.1">
    <property type="nucleotide sequence ID" value="NZ_CP025096.1"/>
</dbReference>